<dbReference type="PANTHER" id="PTHR11439">
    <property type="entry name" value="GAG-POL-RELATED RETROTRANSPOSON"/>
    <property type="match status" value="1"/>
</dbReference>
<dbReference type="CDD" id="cd09272">
    <property type="entry name" value="RNase_HI_RT_Ty1"/>
    <property type="match status" value="1"/>
</dbReference>
<keyword evidence="1" id="KW-0378">Hydrolase</keyword>
<dbReference type="PANTHER" id="PTHR11439:SF483">
    <property type="entry name" value="PEPTIDE SYNTHASE GLIP-LIKE, PUTATIVE (AFU_ORTHOLOGUE AFUA_3G12920)-RELATED"/>
    <property type="match status" value="1"/>
</dbReference>
<dbReference type="Pfam" id="PF07727">
    <property type="entry name" value="RVT_2"/>
    <property type="match status" value="2"/>
</dbReference>
<accession>A0ABQ5DM61</accession>
<organism evidence="6 7">
    <name type="scientific">Tanacetum coccineum</name>
    <dbReference type="NCBI Taxonomy" id="301880"/>
    <lineage>
        <taxon>Eukaryota</taxon>
        <taxon>Viridiplantae</taxon>
        <taxon>Streptophyta</taxon>
        <taxon>Embryophyta</taxon>
        <taxon>Tracheophyta</taxon>
        <taxon>Spermatophyta</taxon>
        <taxon>Magnoliopsida</taxon>
        <taxon>eudicotyledons</taxon>
        <taxon>Gunneridae</taxon>
        <taxon>Pentapetalae</taxon>
        <taxon>asterids</taxon>
        <taxon>campanulids</taxon>
        <taxon>Asterales</taxon>
        <taxon>Asteraceae</taxon>
        <taxon>Asteroideae</taxon>
        <taxon>Anthemideae</taxon>
        <taxon>Anthemidinae</taxon>
        <taxon>Tanacetum</taxon>
    </lineage>
</organism>
<comment type="caution">
    <text evidence="6">The sequence shown here is derived from an EMBL/GenBank/DDBJ whole genome shotgun (WGS) entry which is preliminary data.</text>
</comment>
<keyword evidence="3" id="KW-0175">Coiled coil</keyword>
<proteinExistence type="predicted"/>
<dbReference type="InterPro" id="IPR043502">
    <property type="entry name" value="DNA/RNA_pol_sf"/>
</dbReference>
<dbReference type="InterPro" id="IPR054722">
    <property type="entry name" value="PolX-like_BBD"/>
</dbReference>
<dbReference type="InterPro" id="IPR013103">
    <property type="entry name" value="RVT_2"/>
</dbReference>
<dbReference type="SUPFAM" id="SSF57756">
    <property type="entry name" value="Retrovirus zinc finger-like domains"/>
    <property type="match status" value="1"/>
</dbReference>
<keyword evidence="2" id="KW-0862">Zinc</keyword>
<reference evidence="6" key="2">
    <citation type="submission" date="2022-01" db="EMBL/GenBank/DDBJ databases">
        <authorList>
            <person name="Yamashiro T."/>
            <person name="Shiraishi A."/>
            <person name="Satake H."/>
            <person name="Nakayama K."/>
        </authorList>
    </citation>
    <scope>NUCLEOTIDE SEQUENCE</scope>
</reference>
<dbReference type="PROSITE" id="PS50158">
    <property type="entry name" value="ZF_CCHC"/>
    <property type="match status" value="1"/>
</dbReference>
<dbReference type="EMBL" id="BQNB010015459">
    <property type="protein sequence ID" value="GJT40280.1"/>
    <property type="molecule type" value="Genomic_DNA"/>
</dbReference>
<reference evidence="6" key="1">
    <citation type="journal article" date="2022" name="Int. J. Mol. Sci.">
        <title>Draft Genome of Tanacetum Coccineum: Genomic Comparison of Closely Related Tanacetum-Family Plants.</title>
        <authorList>
            <person name="Yamashiro T."/>
            <person name="Shiraishi A."/>
            <person name="Nakayama K."/>
            <person name="Satake H."/>
        </authorList>
    </citation>
    <scope>NUCLEOTIDE SEQUENCE</scope>
</reference>
<keyword evidence="1" id="KW-0064">Aspartyl protease</keyword>
<evidence type="ECO:0000313" key="7">
    <source>
        <dbReference type="Proteomes" id="UP001151760"/>
    </source>
</evidence>
<dbReference type="InterPro" id="IPR025724">
    <property type="entry name" value="GAG-pre-integrase_dom"/>
</dbReference>
<feature type="domain" description="CCHC-type" evidence="5">
    <location>
        <begin position="264"/>
        <end position="281"/>
    </location>
</feature>
<dbReference type="Pfam" id="PF22936">
    <property type="entry name" value="Pol_BBD"/>
    <property type="match status" value="1"/>
</dbReference>
<feature type="coiled-coil region" evidence="3">
    <location>
        <begin position="358"/>
        <end position="385"/>
    </location>
</feature>
<protein>
    <submittedName>
        <fullName evidence="6">Retrovirus-related pol polyprotein from transposon TNT 1-94</fullName>
    </submittedName>
</protein>
<evidence type="ECO:0000256" key="2">
    <source>
        <dbReference type="PROSITE-ProRule" id="PRU00047"/>
    </source>
</evidence>
<keyword evidence="2" id="KW-0863">Zinc-finger</keyword>
<keyword evidence="7" id="KW-1185">Reference proteome</keyword>
<keyword evidence="1" id="KW-0645">Protease</keyword>
<dbReference type="SUPFAM" id="SSF56672">
    <property type="entry name" value="DNA/RNA polymerases"/>
    <property type="match status" value="1"/>
</dbReference>
<sequence>MLKSKDIDLWHVITNDDFQPIQQSPETKLNEVIHFEKQSDDLKKRLAKNNEAKMVIYNALPRKEYERIFMCNTAKEIWKTLLITHQGNNQVKDNKIDLLVQQYEQFIISEDESIDSAFARFNTIITSLKALDEGYSSKNYVRKFLRALHPKWRAKVTTIEESKDLTSLSLDELIGNLKVHKMIIKKDFEIVKAKVERKSLALKAKKESSDEECSTSGSEDEEYAMAVRDFKKFFKRRGRFVRQPRNDKKTFQRSRDDKNGKSDRKCFRCGDPNHLIGECPKPPKDKNQRAFVRGSWSDSGEEDDEKVNNETCLVAQASSEVCSESSYFSDENSSIDDLILENEYDKLCKMSLKIITKNKRLKATRDSLEKEISILKEKVSTLEKNKEVDLECVKCHMLKIENEKLKEEALKQPICLGVDLEPDEWIKDRECSKHMTGNRKLFSTYKAYDGGNVIFGRNLCGNIIGKGQICDNKCRVTFSEHDCEITKDGKVIGRGIRKKGLYVMKLGNEPKDKICIATIDENSMLWHKRLGHANMRLIQSLASKELVRNLPKLNFDQHFCDACKIGKASSMLVNIGYDKVSTTRFLELLHVDLFGPSAVRSYGGNRYTLVTVDDYSRKVKESLNVTFDETHLPSKTSPLVDDDLDEEEAIKVTKKKNLENDIEDETLEIDEIVNIKESRNHPLENVIGNLNQRTLRSQAQNQSNFFCFISTIEPKNVNEALTDDSWIVAMQEELNQFIANDIWELVPQPRNVTIIGTKWVFRNKLDENGIVTRNKARLVAQGYNQQEGINYDETYAPVARLESIRILLAYACALDFKLFQMDVKSVFLNGFINEEVYVAQPPGFIDFEKPDHVYKLKKALYSLKQAPKACSNLIIVQIYVDDIIFGSTCQDMCDEFAKIMHDEFEMSMMGELNFFLGLQIKQMEDGIFFNQSKYIKEMLKKFGLEESKPMKTPMSSDTKLTKDEECTTHLGLWYPKGTDIETVVYADSDHAGDYVDQKSTSGIYTFVGCCLTSWFSKKQTALAISTTEAEYVSTGKACQQALWMKQALIDYDDVPIMCDNKGVIDLSKNQVQHSRTKHIEIRHHFLRDNVQKGHISIEKVSSVDNIADILTKLLKRESFNYLRLGLGMMEHIP</sequence>
<evidence type="ECO:0000259" key="5">
    <source>
        <dbReference type="PROSITE" id="PS50158"/>
    </source>
</evidence>
<name>A0ABQ5DM61_9ASTR</name>
<dbReference type="Pfam" id="PF14223">
    <property type="entry name" value="Retrotran_gag_2"/>
    <property type="match status" value="1"/>
</dbReference>
<evidence type="ECO:0000256" key="4">
    <source>
        <dbReference type="SAM" id="MobiDB-lite"/>
    </source>
</evidence>
<gene>
    <name evidence="6" type="ORF">Tco_0940145</name>
</gene>
<feature type="region of interest" description="Disordered" evidence="4">
    <location>
        <begin position="245"/>
        <end position="264"/>
    </location>
</feature>
<dbReference type="InterPro" id="IPR036875">
    <property type="entry name" value="Znf_CCHC_sf"/>
</dbReference>
<evidence type="ECO:0000256" key="3">
    <source>
        <dbReference type="SAM" id="Coils"/>
    </source>
</evidence>
<evidence type="ECO:0000256" key="1">
    <source>
        <dbReference type="ARBA" id="ARBA00022750"/>
    </source>
</evidence>
<dbReference type="Pfam" id="PF13976">
    <property type="entry name" value="gag_pre-integrs"/>
    <property type="match status" value="1"/>
</dbReference>
<dbReference type="InterPro" id="IPR001878">
    <property type="entry name" value="Znf_CCHC"/>
</dbReference>
<dbReference type="Proteomes" id="UP001151760">
    <property type="component" value="Unassembled WGS sequence"/>
</dbReference>
<evidence type="ECO:0000313" key="6">
    <source>
        <dbReference type="EMBL" id="GJT40280.1"/>
    </source>
</evidence>
<keyword evidence="2" id="KW-0479">Metal-binding</keyword>